<accession>A0A409XYR9</accession>
<reference evidence="1 2" key="1">
    <citation type="journal article" date="2018" name="Evol. Lett.">
        <title>Horizontal gene cluster transfer increased hallucinogenic mushroom diversity.</title>
        <authorList>
            <person name="Reynolds H.T."/>
            <person name="Vijayakumar V."/>
            <person name="Gluck-Thaler E."/>
            <person name="Korotkin H.B."/>
            <person name="Matheny P.B."/>
            <person name="Slot J.C."/>
        </authorList>
    </citation>
    <scope>NUCLEOTIDE SEQUENCE [LARGE SCALE GENOMIC DNA]</scope>
    <source>
        <strain evidence="1 2">SRW20</strain>
    </source>
</reference>
<proteinExistence type="predicted"/>
<keyword evidence="2" id="KW-1185">Reference proteome</keyword>
<gene>
    <name evidence="1" type="ORF">CVT26_015608</name>
</gene>
<dbReference type="EMBL" id="NHYE01001409">
    <property type="protein sequence ID" value="PPQ95869.1"/>
    <property type="molecule type" value="Genomic_DNA"/>
</dbReference>
<evidence type="ECO:0000313" key="1">
    <source>
        <dbReference type="EMBL" id="PPQ95869.1"/>
    </source>
</evidence>
<dbReference type="Proteomes" id="UP000284706">
    <property type="component" value="Unassembled WGS sequence"/>
</dbReference>
<comment type="caution">
    <text evidence="1">The sequence shown here is derived from an EMBL/GenBank/DDBJ whole genome shotgun (WGS) entry which is preliminary data.</text>
</comment>
<dbReference type="InParanoid" id="A0A409XYR9"/>
<sequence length="78" mass="8978">MSCYKSALTALLVSLSRPLRRLAQLDLRCLFLIVSSSRLRWNAWTSTAVWEYRVKHCLNDGVLPRSIAECRTPPWNSV</sequence>
<dbReference type="AlphaFoldDB" id="A0A409XYR9"/>
<evidence type="ECO:0000313" key="2">
    <source>
        <dbReference type="Proteomes" id="UP000284706"/>
    </source>
</evidence>
<organism evidence="1 2">
    <name type="scientific">Gymnopilus dilepis</name>
    <dbReference type="NCBI Taxonomy" id="231916"/>
    <lineage>
        <taxon>Eukaryota</taxon>
        <taxon>Fungi</taxon>
        <taxon>Dikarya</taxon>
        <taxon>Basidiomycota</taxon>
        <taxon>Agaricomycotina</taxon>
        <taxon>Agaricomycetes</taxon>
        <taxon>Agaricomycetidae</taxon>
        <taxon>Agaricales</taxon>
        <taxon>Agaricineae</taxon>
        <taxon>Hymenogastraceae</taxon>
        <taxon>Gymnopilus</taxon>
    </lineage>
</organism>
<protein>
    <submittedName>
        <fullName evidence="1">Uncharacterized protein</fullName>
    </submittedName>
</protein>
<name>A0A409XYR9_9AGAR</name>